<dbReference type="GeneID" id="95968416"/>
<dbReference type="RefSeq" id="WP_393971402.1">
    <property type="nucleotide sequence ID" value="NZ_CP133772.1"/>
</dbReference>
<dbReference type="Proteomes" id="UP001451606">
    <property type="component" value="Chromosome"/>
</dbReference>
<accession>A0AAX4NJE1</accession>
<organism evidence="1 2">
    <name type="scientific">Oxyplasma meridianum</name>
    <dbReference type="NCBI Taxonomy" id="3073602"/>
    <lineage>
        <taxon>Archaea</taxon>
        <taxon>Methanobacteriati</taxon>
        <taxon>Thermoplasmatota</taxon>
        <taxon>Thermoplasmata</taxon>
        <taxon>Thermoplasmatales</taxon>
        <taxon>Thermoplasmataceae</taxon>
        <taxon>Oxyplasma</taxon>
    </lineage>
</organism>
<name>A0AAX4NJE1_9ARCH</name>
<proteinExistence type="predicted"/>
<protein>
    <submittedName>
        <fullName evidence="1">Uncharacterized protein</fullName>
    </submittedName>
</protein>
<evidence type="ECO:0000313" key="1">
    <source>
        <dbReference type="EMBL" id="WYY01082.1"/>
    </source>
</evidence>
<gene>
    <name evidence="1" type="ORF">OXIME_001678</name>
</gene>
<keyword evidence="2" id="KW-1185">Reference proteome</keyword>
<dbReference type="AlphaFoldDB" id="A0AAX4NJE1"/>
<evidence type="ECO:0000313" key="2">
    <source>
        <dbReference type="Proteomes" id="UP001451606"/>
    </source>
</evidence>
<dbReference type="EMBL" id="CP133772">
    <property type="protein sequence ID" value="WYY01082.1"/>
    <property type="molecule type" value="Genomic_DNA"/>
</dbReference>
<sequence length="59" mass="6831">MYFTTIPWFVSKVALSPENLGLHAYLDGGENCRWQQLKYGNNPEYGEKIHERAKPETAM</sequence>
<reference evidence="1 2" key="1">
    <citation type="submission" date="2023-09" db="EMBL/GenBank/DDBJ databases">
        <authorList>
            <person name="Golyshina O.V."/>
            <person name="Lunev E.A."/>
            <person name="Bargiela R."/>
            <person name="Gaines M.C."/>
            <person name="Daum B."/>
            <person name="Bale N.J."/>
            <person name="Koenen M."/>
            <person name="Sinninghe Damst J.S."/>
            <person name="Yakimov M."/>
            <person name="Golyshin P.N."/>
        </authorList>
    </citation>
    <scope>NUCLEOTIDE SEQUENCE [LARGE SCALE GENOMIC DNA]</scope>
    <source>
        <strain evidence="1 2">M1</strain>
    </source>
</reference>
<dbReference type="KEGG" id="omr:OXIME_001678"/>